<proteinExistence type="predicted"/>
<dbReference type="RefSeq" id="WP_320384622.1">
    <property type="nucleotide sequence ID" value="NZ_JAROCA020000001.1"/>
</dbReference>
<evidence type="ECO:0000313" key="2">
    <source>
        <dbReference type="Proteomes" id="UP001228376"/>
    </source>
</evidence>
<gene>
    <name evidence="1" type="ORF">P5G51_011080</name>
</gene>
<organism evidence="1 2">
    <name type="scientific">Tigheibacillus jepli</name>
    <dbReference type="NCBI Taxonomy" id="3035914"/>
    <lineage>
        <taxon>Bacteria</taxon>
        <taxon>Bacillati</taxon>
        <taxon>Bacillota</taxon>
        <taxon>Bacilli</taxon>
        <taxon>Bacillales</taxon>
        <taxon>Bacillaceae</taxon>
        <taxon>Tigheibacillus</taxon>
    </lineage>
</organism>
<dbReference type="EMBL" id="JAROCA020000001">
    <property type="protein sequence ID" value="MDY0405864.1"/>
    <property type="molecule type" value="Genomic_DNA"/>
</dbReference>
<reference evidence="1 2" key="1">
    <citation type="submission" date="2023-10" db="EMBL/GenBank/DDBJ databases">
        <title>179-bfca-hs.</title>
        <authorList>
            <person name="Miliotis G."/>
            <person name="Sengupta P."/>
            <person name="Hameed A."/>
            <person name="Chuvochina M."/>
            <person name="Mcdonagh F."/>
            <person name="Simpson A.C."/>
            <person name="Singh N.K."/>
            <person name="Rekha P.D."/>
            <person name="Raman K."/>
            <person name="Hugenholtz P."/>
            <person name="Venkateswaran K."/>
        </authorList>
    </citation>
    <scope>NUCLEOTIDE SEQUENCE [LARGE SCALE GENOMIC DNA]</scope>
    <source>
        <strain evidence="1 2">179-BFC-A-HS</strain>
    </source>
</reference>
<sequence>MEKPMDQAMDAREEKDTPLLVDTHSLSGDQAELSLEAKVLQLHRQGKKPDEIAKELHCGKTEAELIIKFHA</sequence>
<comment type="caution">
    <text evidence="1">The sequence shown here is derived from an EMBL/GenBank/DDBJ whole genome shotgun (WGS) entry which is preliminary data.</text>
</comment>
<dbReference type="InterPro" id="IPR046118">
    <property type="entry name" value="DUF6115"/>
</dbReference>
<accession>A0ABU5CHQ7</accession>
<name>A0ABU5CHQ7_9BACI</name>
<evidence type="ECO:0000313" key="1">
    <source>
        <dbReference type="EMBL" id="MDY0405864.1"/>
    </source>
</evidence>
<dbReference type="Pfam" id="PF19610">
    <property type="entry name" value="DUF6115"/>
    <property type="match status" value="1"/>
</dbReference>
<dbReference type="Proteomes" id="UP001228376">
    <property type="component" value="Unassembled WGS sequence"/>
</dbReference>
<protein>
    <recommendedName>
        <fullName evidence="3">Helix-turn-helix domain-containing protein</fullName>
    </recommendedName>
</protein>
<evidence type="ECO:0008006" key="3">
    <source>
        <dbReference type="Google" id="ProtNLM"/>
    </source>
</evidence>
<keyword evidence="2" id="KW-1185">Reference proteome</keyword>